<proteinExistence type="inferred from homology"/>
<dbReference type="SUPFAM" id="SSF103473">
    <property type="entry name" value="MFS general substrate transporter"/>
    <property type="match status" value="1"/>
</dbReference>
<accession>A0A139H0B9</accession>
<dbReference type="GO" id="GO:0016020">
    <property type="term" value="C:membrane"/>
    <property type="evidence" value="ECO:0007669"/>
    <property type="project" value="UniProtKB-SubCell"/>
</dbReference>
<keyword evidence="4" id="KW-0472">Membrane</keyword>
<evidence type="ECO:0000256" key="2">
    <source>
        <dbReference type="ARBA" id="ARBA00006727"/>
    </source>
</evidence>
<dbReference type="AlphaFoldDB" id="A0A139H0B9"/>
<protein>
    <recommendedName>
        <fullName evidence="7">Major facilitator superfamily (MFS) profile domain-containing protein</fullName>
    </recommendedName>
</protein>
<feature type="compositionally biased region" description="Low complexity" evidence="3">
    <location>
        <begin position="562"/>
        <end position="573"/>
    </location>
</feature>
<keyword evidence="4" id="KW-1133">Transmembrane helix</keyword>
<evidence type="ECO:0000313" key="6">
    <source>
        <dbReference type="Proteomes" id="UP000070133"/>
    </source>
</evidence>
<feature type="transmembrane region" description="Helical" evidence="4">
    <location>
        <begin position="117"/>
        <end position="137"/>
    </location>
</feature>
<sequence length="584" mass="63081">MAGSNSAPQGHKSESSFFDSRSTSDKSDSMNQTRSNSKVGDADNPGPSTDRITSFDSRDDEKKDDSPSRSPSYYAANGMPNEIETPNGPARRDVPNALASASVLNTNTEEKGWPRDWRAYVCLFGGFLLMFNSWGLVNTYGTYSSYYMQNLLPGRDLFLLNLVGSTQSFVVLALSAPVGRFLDAGYIQYLLITGTILVSIGSFTLSVVNGDGGYNQGNYGLIWLTQGLISGLGMACFFVSASQVVSTWFKAKKGTAIGIVASGASISGLLYPMMTRYLIKNVGFNNATRGVAGVVCGTCIIAIFAATPNPKHEPNRGQSFRKLDTFIDSGAFRNSAFVWLCAAISFLFFGFYAVFFNLEEWAVSEGFGYREANQVGMNAGLPHKKPDDALQTFWLLAIMNASSTVGRVGSAYLCDHFGALNVHTVVTFVASLLVLILWTMASTLNSAIAFVVLFGAFSGAVIGLPPASVADILGKLDAEKQKKLGQWTGMMYSCSAVSALTGPVIAGHLVTEYSTFITVQCWSGGCMFLSACCMAMGVLNLQAERRKWTSIWHLFSRRAKAPPQQSSSSSMMSTFENPVKQEEV</sequence>
<comment type="subcellular location">
    <subcellularLocation>
        <location evidence="1">Membrane</location>
        <topology evidence="1">Multi-pass membrane protein</topology>
    </subcellularLocation>
</comment>
<dbReference type="InterPro" id="IPR011701">
    <property type="entry name" value="MFS"/>
</dbReference>
<evidence type="ECO:0008006" key="7">
    <source>
        <dbReference type="Google" id="ProtNLM"/>
    </source>
</evidence>
<evidence type="ECO:0000256" key="1">
    <source>
        <dbReference type="ARBA" id="ARBA00004141"/>
    </source>
</evidence>
<gene>
    <name evidence="5" type="ORF">AC578_2630</name>
</gene>
<feature type="transmembrane region" description="Helical" evidence="4">
    <location>
        <begin position="522"/>
        <end position="541"/>
    </location>
</feature>
<dbReference type="InterPro" id="IPR050327">
    <property type="entry name" value="Proton-linked_MCT"/>
</dbReference>
<comment type="caution">
    <text evidence="5">The sequence shown here is derived from an EMBL/GenBank/DDBJ whole genome shotgun (WGS) entry which is preliminary data.</text>
</comment>
<feature type="compositionally biased region" description="Polar residues" evidence="3">
    <location>
        <begin position="46"/>
        <end position="55"/>
    </location>
</feature>
<dbReference type="PANTHER" id="PTHR11360:SF234">
    <property type="entry name" value="MFS-TYPE TRANSPORTER DBAD-RELATED"/>
    <property type="match status" value="1"/>
</dbReference>
<feature type="transmembrane region" description="Helical" evidence="4">
    <location>
        <begin position="490"/>
        <end position="510"/>
    </location>
</feature>
<dbReference type="Proteomes" id="UP000070133">
    <property type="component" value="Unassembled WGS sequence"/>
</dbReference>
<feature type="transmembrane region" description="Helical" evidence="4">
    <location>
        <begin position="157"/>
        <end position="174"/>
    </location>
</feature>
<feature type="region of interest" description="Disordered" evidence="3">
    <location>
        <begin position="562"/>
        <end position="584"/>
    </location>
</feature>
<name>A0A139H0B9_9PEZI</name>
<feature type="transmembrane region" description="Helical" evidence="4">
    <location>
        <begin position="393"/>
        <end position="413"/>
    </location>
</feature>
<feature type="transmembrane region" description="Helical" evidence="4">
    <location>
        <begin position="220"/>
        <end position="242"/>
    </location>
</feature>
<dbReference type="GO" id="GO:0022857">
    <property type="term" value="F:transmembrane transporter activity"/>
    <property type="evidence" value="ECO:0007669"/>
    <property type="project" value="InterPro"/>
</dbReference>
<dbReference type="EMBL" id="LFZN01000194">
    <property type="protein sequence ID" value="KXS95906.1"/>
    <property type="molecule type" value="Genomic_DNA"/>
</dbReference>
<feature type="compositionally biased region" description="Basic and acidic residues" evidence="3">
    <location>
        <begin position="56"/>
        <end position="67"/>
    </location>
</feature>
<feature type="transmembrane region" description="Helical" evidence="4">
    <location>
        <begin position="420"/>
        <end position="441"/>
    </location>
</feature>
<feature type="transmembrane region" description="Helical" evidence="4">
    <location>
        <begin position="336"/>
        <end position="355"/>
    </location>
</feature>
<dbReference type="Pfam" id="PF07690">
    <property type="entry name" value="MFS_1"/>
    <property type="match status" value="1"/>
</dbReference>
<dbReference type="InterPro" id="IPR036259">
    <property type="entry name" value="MFS_trans_sf"/>
</dbReference>
<feature type="transmembrane region" description="Helical" evidence="4">
    <location>
        <begin position="254"/>
        <end position="274"/>
    </location>
</feature>
<evidence type="ECO:0000313" key="5">
    <source>
        <dbReference type="EMBL" id="KXS95906.1"/>
    </source>
</evidence>
<feature type="transmembrane region" description="Helical" evidence="4">
    <location>
        <begin position="186"/>
        <end position="208"/>
    </location>
</feature>
<evidence type="ECO:0000256" key="3">
    <source>
        <dbReference type="SAM" id="MobiDB-lite"/>
    </source>
</evidence>
<comment type="similarity">
    <text evidence="2">Belongs to the major facilitator superfamily. Monocarboxylate porter (TC 2.A.1.13) family.</text>
</comment>
<organism evidence="5 6">
    <name type="scientific">Pseudocercospora eumusae</name>
    <dbReference type="NCBI Taxonomy" id="321146"/>
    <lineage>
        <taxon>Eukaryota</taxon>
        <taxon>Fungi</taxon>
        <taxon>Dikarya</taxon>
        <taxon>Ascomycota</taxon>
        <taxon>Pezizomycotina</taxon>
        <taxon>Dothideomycetes</taxon>
        <taxon>Dothideomycetidae</taxon>
        <taxon>Mycosphaerellales</taxon>
        <taxon>Mycosphaerellaceae</taxon>
        <taxon>Pseudocercospora</taxon>
    </lineage>
</organism>
<feature type="transmembrane region" description="Helical" evidence="4">
    <location>
        <begin position="286"/>
        <end position="306"/>
    </location>
</feature>
<feature type="transmembrane region" description="Helical" evidence="4">
    <location>
        <begin position="447"/>
        <end position="469"/>
    </location>
</feature>
<dbReference type="Gene3D" id="1.20.1250.20">
    <property type="entry name" value="MFS general substrate transporter like domains"/>
    <property type="match status" value="2"/>
</dbReference>
<feature type="region of interest" description="Disordered" evidence="3">
    <location>
        <begin position="1"/>
        <end position="94"/>
    </location>
</feature>
<keyword evidence="6" id="KW-1185">Reference proteome</keyword>
<evidence type="ECO:0000256" key="4">
    <source>
        <dbReference type="SAM" id="Phobius"/>
    </source>
</evidence>
<keyword evidence="4" id="KW-0812">Transmembrane</keyword>
<dbReference type="PANTHER" id="PTHR11360">
    <property type="entry name" value="MONOCARBOXYLATE TRANSPORTER"/>
    <property type="match status" value="1"/>
</dbReference>
<reference evidence="5 6" key="1">
    <citation type="submission" date="2015-07" db="EMBL/GenBank/DDBJ databases">
        <title>Comparative genomics of the Sigatoka disease complex on banana suggests a link between parallel evolutionary changes in Pseudocercospora fijiensis and Pseudocercospora eumusae and increased virulence on the banana host.</title>
        <authorList>
            <person name="Chang T.-C."/>
            <person name="Salvucci A."/>
            <person name="Crous P.W."/>
            <person name="Stergiopoulos I."/>
        </authorList>
    </citation>
    <scope>NUCLEOTIDE SEQUENCE [LARGE SCALE GENOMIC DNA]</scope>
    <source>
        <strain evidence="5 6">CBS 114824</strain>
    </source>
</reference>
<dbReference type="OrthoDB" id="6509908at2759"/>